<dbReference type="PANTHER" id="PTHR45772:SF7">
    <property type="entry name" value="AMINO ACID ABC TRANSPORTER ATP-BINDING PROTEIN"/>
    <property type="match status" value="1"/>
</dbReference>
<sequence>MRLVAEQLTVNFGGLLAIADVDIDIGPGEIVGLIGANGAGKSTLVNVLSGFQKTRTGSVKLGDSVLLGLSPDRIARAGVVRTFQSVRLFSGISVRDNVAAAAAVLGSRSESVDTLLQLLDLADRPDSDAGSLPYAHQRRLAIARALALKPKFLLLDEPAAGMSPNEIEDLDRTLVALRDRTGMGLLLIEHNINLVMSICERLVVLDGGRVIARGDPDAIKSNTAVKDAYLGAEGGGH</sequence>
<dbReference type="Proteomes" id="UP001196509">
    <property type="component" value="Unassembled WGS sequence"/>
</dbReference>
<dbReference type="Gene3D" id="3.40.50.300">
    <property type="entry name" value="P-loop containing nucleotide triphosphate hydrolases"/>
    <property type="match status" value="1"/>
</dbReference>
<dbReference type="InterPro" id="IPR027417">
    <property type="entry name" value="P-loop_NTPase"/>
</dbReference>
<dbReference type="GO" id="GO:1903806">
    <property type="term" value="P:L-isoleucine import across plasma membrane"/>
    <property type="evidence" value="ECO:0007669"/>
    <property type="project" value="TreeGrafter"/>
</dbReference>
<dbReference type="CDD" id="cd03219">
    <property type="entry name" value="ABC_Mj1267_LivG_branched"/>
    <property type="match status" value="1"/>
</dbReference>
<dbReference type="PROSITE" id="PS50893">
    <property type="entry name" value="ABC_TRANSPORTER_2"/>
    <property type="match status" value="1"/>
</dbReference>
<dbReference type="GO" id="GO:0005304">
    <property type="term" value="F:L-valine transmembrane transporter activity"/>
    <property type="evidence" value="ECO:0007669"/>
    <property type="project" value="TreeGrafter"/>
</dbReference>
<name>A0AAE2ZM17_9HYPH</name>
<feature type="domain" description="ABC transporter" evidence="4">
    <location>
        <begin position="3"/>
        <end position="232"/>
    </location>
</feature>
<dbReference type="GO" id="GO:0042941">
    <property type="term" value="P:D-alanine transmembrane transport"/>
    <property type="evidence" value="ECO:0007669"/>
    <property type="project" value="TreeGrafter"/>
</dbReference>
<organism evidence="5 6">
    <name type="scientific">Flavimaribacter sediminis</name>
    <dbReference type="NCBI Taxonomy" id="2865987"/>
    <lineage>
        <taxon>Bacteria</taxon>
        <taxon>Pseudomonadati</taxon>
        <taxon>Pseudomonadota</taxon>
        <taxon>Alphaproteobacteria</taxon>
        <taxon>Hyphomicrobiales</taxon>
        <taxon>Rhizobiaceae</taxon>
        <taxon>Flavimaribacter</taxon>
    </lineage>
</organism>
<evidence type="ECO:0000313" key="5">
    <source>
        <dbReference type="EMBL" id="MBW8638726.1"/>
    </source>
</evidence>
<evidence type="ECO:0000313" key="6">
    <source>
        <dbReference type="Proteomes" id="UP001196509"/>
    </source>
</evidence>
<evidence type="ECO:0000259" key="4">
    <source>
        <dbReference type="PROSITE" id="PS50893"/>
    </source>
</evidence>
<dbReference type="GO" id="GO:1903805">
    <property type="term" value="P:L-valine import across plasma membrane"/>
    <property type="evidence" value="ECO:0007669"/>
    <property type="project" value="TreeGrafter"/>
</dbReference>
<dbReference type="PANTHER" id="PTHR45772">
    <property type="entry name" value="CONSERVED COMPONENT OF ABC TRANSPORTER FOR NATURAL AMINO ACIDS-RELATED"/>
    <property type="match status" value="1"/>
</dbReference>
<dbReference type="Pfam" id="PF12399">
    <property type="entry name" value="BCA_ABC_TP_C"/>
    <property type="match status" value="1"/>
</dbReference>
<dbReference type="SUPFAM" id="SSF52540">
    <property type="entry name" value="P-loop containing nucleoside triphosphate hydrolases"/>
    <property type="match status" value="1"/>
</dbReference>
<dbReference type="GO" id="GO:0015188">
    <property type="term" value="F:L-isoleucine transmembrane transporter activity"/>
    <property type="evidence" value="ECO:0007669"/>
    <property type="project" value="TreeGrafter"/>
</dbReference>
<comment type="caution">
    <text evidence="5">The sequence shown here is derived from an EMBL/GenBank/DDBJ whole genome shotgun (WGS) entry which is preliminary data.</text>
</comment>
<dbReference type="InterPro" id="IPR003593">
    <property type="entry name" value="AAA+_ATPase"/>
</dbReference>
<dbReference type="GO" id="GO:0015192">
    <property type="term" value="F:L-phenylalanine transmembrane transporter activity"/>
    <property type="evidence" value="ECO:0007669"/>
    <property type="project" value="TreeGrafter"/>
</dbReference>
<dbReference type="InterPro" id="IPR032823">
    <property type="entry name" value="BCA_ABC_TP_C"/>
</dbReference>
<dbReference type="GO" id="GO:0016887">
    <property type="term" value="F:ATP hydrolysis activity"/>
    <property type="evidence" value="ECO:0007669"/>
    <property type="project" value="InterPro"/>
</dbReference>
<protein>
    <submittedName>
        <fullName evidence="5">ABC transporter ATP-binding protein</fullName>
    </submittedName>
</protein>
<evidence type="ECO:0000256" key="1">
    <source>
        <dbReference type="ARBA" id="ARBA00022448"/>
    </source>
</evidence>
<keyword evidence="3 5" id="KW-0067">ATP-binding</keyword>
<evidence type="ECO:0000256" key="2">
    <source>
        <dbReference type="ARBA" id="ARBA00022741"/>
    </source>
</evidence>
<keyword evidence="2" id="KW-0547">Nucleotide-binding</keyword>
<accession>A0AAE2ZM17</accession>
<dbReference type="GO" id="GO:0005524">
    <property type="term" value="F:ATP binding"/>
    <property type="evidence" value="ECO:0007669"/>
    <property type="project" value="UniProtKB-KW"/>
</dbReference>
<dbReference type="InterPro" id="IPR051120">
    <property type="entry name" value="ABC_AA/LPS_Transport"/>
</dbReference>
<keyword evidence="6" id="KW-1185">Reference proteome</keyword>
<dbReference type="GO" id="GO:0005886">
    <property type="term" value="C:plasma membrane"/>
    <property type="evidence" value="ECO:0007669"/>
    <property type="project" value="TreeGrafter"/>
</dbReference>
<dbReference type="GO" id="GO:0015808">
    <property type="term" value="P:L-alanine transport"/>
    <property type="evidence" value="ECO:0007669"/>
    <property type="project" value="TreeGrafter"/>
</dbReference>
<gene>
    <name evidence="5" type="ORF">K1W69_16130</name>
</gene>
<dbReference type="SMART" id="SM00382">
    <property type="entry name" value="AAA"/>
    <property type="match status" value="1"/>
</dbReference>
<dbReference type="EMBL" id="JAICBX010000003">
    <property type="protein sequence ID" value="MBW8638726.1"/>
    <property type="molecule type" value="Genomic_DNA"/>
</dbReference>
<keyword evidence="1" id="KW-0813">Transport</keyword>
<reference evidence="5" key="1">
    <citation type="submission" date="2021-08" db="EMBL/GenBank/DDBJ databases">
        <title>Hoeflea bacterium WL0058 sp. nov., isolated from the sediment.</title>
        <authorList>
            <person name="Wang L."/>
            <person name="Zhang D."/>
        </authorList>
    </citation>
    <scope>NUCLEOTIDE SEQUENCE</scope>
    <source>
        <strain evidence="5">WL0058</strain>
    </source>
</reference>
<evidence type="ECO:0000256" key="3">
    <source>
        <dbReference type="ARBA" id="ARBA00022840"/>
    </source>
</evidence>
<proteinExistence type="predicted"/>
<dbReference type="Pfam" id="PF00005">
    <property type="entry name" value="ABC_tran"/>
    <property type="match status" value="1"/>
</dbReference>
<dbReference type="RefSeq" id="WP_220229460.1">
    <property type="nucleotide sequence ID" value="NZ_JAICBX010000003.1"/>
</dbReference>
<dbReference type="InterPro" id="IPR003439">
    <property type="entry name" value="ABC_transporter-like_ATP-bd"/>
</dbReference>
<dbReference type="AlphaFoldDB" id="A0AAE2ZM17"/>